<dbReference type="PATRIC" id="fig|1618405.3.peg.239"/>
<comment type="caution">
    <text evidence="2">The sequence shown here is derived from an EMBL/GenBank/DDBJ whole genome shotgun (WGS) entry which is preliminary data.</text>
</comment>
<dbReference type="Proteomes" id="UP000034531">
    <property type="component" value="Unassembled WGS sequence"/>
</dbReference>
<dbReference type="Gene3D" id="3.10.180.10">
    <property type="entry name" value="2,3-Dihydroxybiphenyl 1,2-Dioxygenase, domain 1"/>
    <property type="match status" value="1"/>
</dbReference>
<feature type="domain" description="PhnB-like" evidence="1">
    <location>
        <begin position="134"/>
        <end position="256"/>
    </location>
</feature>
<dbReference type="AlphaFoldDB" id="A0A0G0RMA1"/>
<organism evidence="2 3">
    <name type="scientific">Candidatus Curtissbacteria bacterium GW2011_GWA1_40_16</name>
    <dbReference type="NCBI Taxonomy" id="1618405"/>
    <lineage>
        <taxon>Bacteria</taxon>
        <taxon>Candidatus Curtissiibacteriota</taxon>
    </lineage>
</organism>
<name>A0A0G0RMA1_9BACT</name>
<dbReference type="PIRSF" id="PIRSF500687">
    <property type="entry name" value="MTase_demethylubiq_bact"/>
    <property type="match status" value="1"/>
</dbReference>
<dbReference type="EMBL" id="LBYI01000003">
    <property type="protein sequence ID" value="KKR51036.1"/>
    <property type="molecule type" value="Genomic_DNA"/>
</dbReference>
<gene>
    <name evidence="2" type="ORF">UT84_C0003G0031</name>
</gene>
<accession>A0A0G0RMA1</accession>
<dbReference type="InterPro" id="IPR009725">
    <property type="entry name" value="3_dmu_93_MTrfase"/>
</dbReference>
<dbReference type="CDD" id="cd06588">
    <property type="entry name" value="PhnB_like"/>
    <property type="match status" value="2"/>
</dbReference>
<evidence type="ECO:0000313" key="2">
    <source>
        <dbReference type="EMBL" id="KKR51036.1"/>
    </source>
</evidence>
<dbReference type="InterPro" id="IPR027259">
    <property type="entry name" value="MTase_demethylubiq_bac"/>
</dbReference>
<dbReference type="InterPro" id="IPR029068">
    <property type="entry name" value="Glyas_Bleomycin-R_OHBP_Dase"/>
</dbReference>
<dbReference type="SUPFAM" id="SSF54593">
    <property type="entry name" value="Glyoxalase/Bleomycin resistance protein/Dihydroxybiphenyl dioxygenase"/>
    <property type="match status" value="2"/>
</dbReference>
<protein>
    <submittedName>
        <fullName evidence="2">3-demethylubiquinone-9 3-methyltransferase</fullName>
    </submittedName>
</protein>
<dbReference type="InterPro" id="IPR028973">
    <property type="entry name" value="PhnB-like"/>
</dbReference>
<dbReference type="PANTHER" id="PTHR33990">
    <property type="entry name" value="PROTEIN YJDN-RELATED"/>
    <property type="match status" value="1"/>
</dbReference>
<dbReference type="Gene3D" id="3.30.720.100">
    <property type="match status" value="1"/>
</dbReference>
<reference evidence="2 3" key="1">
    <citation type="journal article" date="2015" name="Nature">
        <title>rRNA introns, odd ribosomes, and small enigmatic genomes across a large radiation of phyla.</title>
        <authorList>
            <person name="Brown C.T."/>
            <person name="Hug L.A."/>
            <person name="Thomas B.C."/>
            <person name="Sharon I."/>
            <person name="Castelle C.J."/>
            <person name="Singh A."/>
            <person name="Wilkins M.J."/>
            <person name="Williams K.H."/>
            <person name="Banfield J.F."/>
        </authorList>
    </citation>
    <scope>NUCLEOTIDE SEQUENCE [LARGE SCALE GENOMIC DNA]</scope>
</reference>
<dbReference type="PIRSF" id="PIRSF021700">
    <property type="entry name" value="3_dmu_93_MTrfase"/>
    <property type="match status" value="1"/>
</dbReference>
<sequence>MKKITPHLWFDKEAKEAVRFYASLFPDSKITNVTTLHDTPSGDADIVSFELAGQPFMAISAGPIFKFNPSVSFLVVCKSRDEVDRLWTKFSEGGSVLMELGEYPFSKHYGWVADKYGLSWQVILDDGHYKYKHKITPTLMFVGDVAGRAEEAMKFYASIFPDGKLGDIARYPAGMEPEKEGTVMHGAVVLAGQEIFAMDSAQEHKFNFNEAVSLMVNCKNQEEIDYFWRKLTKGGDPAAQQCGWLKDKFGVSWQVTSILMSEMLKNGTREQIDRVTKAFLPMKKFDIAQLKVAFEGGE</sequence>
<evidence type="ECO:0000313" key="3">
    <source>
        <dbReference type="Proteomes" id="UP000034531"/>
    </source>
</evidence>
<dbReference type="GO" id="GO:0008168">
    <property type="term" value="F:methyltransferase activity"/>
    <property type="evidence" value="ECO:0007669"/>
    <property type="project" value="UniProtKB-KW"/>
</dbReference>
<feature type="domain" description="PhnB-like" evidence="1">
    <location>
        <begin position="2"/>
        <end position="123"/>
    </location>
</feature>
<dbReference type="GO" id="GO:0032259">
    <property type="term" value="P:methylation"/>
    <property type="evidence" value="ECO:0007669"/>
    <property type="project" value="UniProtKB-KW"/>
</dbReference>
<keyword evidence="2" id="KW-0489">Methyltransferase</keyword>
<keyword evidence="2" id="KW-0808">Transferase</keyword>
<dbReference type="Pfam" id="PF06983">
    <property type="entry name" value="3-dmu-9_3-mt"/>
    <property type="match status" value="2"/>
</dbReference>
<dbReference type="Gene3D" id="3.30.720.110">
    <property type="match status" value="1"/>
</dbReference>
<proteinExistence type="predicted"/>
<evidence type="ECO:0000259" key="1">
    <source>
        <dbReference type="Pfam" id="PF06983"/>
    </source>
</evidence>
<keyword evidence="2" id="KW-0830">Ubiquinone</keyword>